<reference evidence="13 14" key="1">
    <citation type="submission" date="2016-09" db="EMBL/GenBank/DDBJ databases">
        <authorList>
            <person name="Capua I."/>
            <person name="De Benedictis P."/>
            <person name="Joannis T."/>
            <person name="Lombin L.H."/>
            <person name="Cattoli G."/>
        </authorList>
    </citation>
    <scope>NUCLEOTIDE SEQUENCE [LARGE SCALE GENOMIC DNA]</scope>
    <source>
        <strain evidence="13 14">ISLP-3</strain>
    </source>
</reference>
<evidence type="ECO:0000313" key="14">
    <source>
        <dbReference type="Proteomes" id="UP000199039"/>
    </source>
</evidence>
<evidence type="ECO:0000256" key="9">
    <source>
        <dbReference type="ARBA" id="ARBA00023049"/>
    </source>
</evidence>
<evidence type="ECO:0000256" key="5">
    <source>
        <dbReference type="ARBA" id="ARBA00022692"/>
    </source>
</evidence>
<evidence type="ECO:0000256" key="8">
    <source>
        <dbReference type="ARBA" id="ARBA00022989"/>
    </source>
</evidence>
<dbReference type="EMBL" id="FMYH01000003">
    <property type="protein sequence ID" value="SDC68699.1"/>
    <property type="molecule type" value="Genomic_DNA"/>
</dbReference>
<feature type="transmembrane region" description="Helical" evidence="11">
    <location>
        <begin position="121"/>
        <end position="146"/>
    </location>
</feature>
<feature type="transmembrane region" description="Helical" evidence="11">
    <location>
        <begin position="411"/>
        <end position="429"/>
    </location>
</feature>
<dbReference type="PANTHER" id="PTHR42837">
    <property type="entry name" value="REGULATOR OF SIGMA-E PROTEASE RSEP"/>
    <property type="match status" value="1"/>
</dbReference>
<evidence type="ECO:0000313" key="13">
    <source>
        <dbReference type="EMBL" id="SDC68699.1"/>
    </source>
</evidence>
<name>A0A1G6NLU5_9MICO</name>
<dbReference type="STRING" id="1814289.SAMN05216410_2175"/>
<dbReference type="PANTHER" id="PTHR42837:SF2">
    <property type="entry name" value="MEMBRANE METALLOPROTEASE ARASP2, CHLOROPLASTIC-RELATED"/>
    <property type="match status" value="1"/>
</dbReference>
<keyword evidence="10 11" id="KW-0472">Membrane</keyword>
<dbReference type="InterPro" id="IPR004387">
    <property type="entry name" value="Pept_M50_Zn"/>
</dbReference>
<accession>A0A1G6NLU5</accession>
<gene>
    <name evidence="13" type="ORF">SAMN05216410_2175</name>
</gene>
<keyword evidence="4 13" id="KW-0645">Protease</keyword>
<dbReference type="InterPro" id="IPR036034">
    <property type="entry name" value="PDZ_sf"/>
</dbReference>
<dbReference type="Gene3D" id="2.30.42.10">
    <property type="match status" value="1"/>
</dbReference>
<dbReference type="Pfam" id="PF17820">
    <property type="entry name" value="PDZ_6"/>
    <property type="match status" value="1"/>
</dbReference>
<dbReference type="Proteomes" id="UP000199039">
    <property type="component" value="Unassembled WGS sequence"/>
</dbReference>
<evidence type="ECO:0000256" key="3">
    <source>
        <dbReference type="ARBA" id="ARBA00007931"/>
    </source>
</evidence>
<evidence type="ECO:0000256" key="1">
    <source>
        <dbReference type="ARBA" id="ARBA00001947"/>
    </source>
</evidence>
<evidence type="ECO:0000256" key="4">
    <source>
        <dbReference type="ARBA" id="ARBA00022670"/>
    </source>
</evidence>
<organism evidence="13 14">
    <name type="scientific">Sanguibacter gelidistatuariae</name>
    <dbReference type="NCBI Taxonomy" id="1814289"/>
    <lineage>
        <taxon>Bacteria</taxon>
        <taxon>Bacillati</taxon>
        <taxon>Actinomycetota</taxon>
        <taxon>Actinomycetes</taxon>
        <taxon>Micrococcales</taxon>
        <taxon>Sanguibacteraceae</taxon>
        <taxon>Sanguibacter</taxon>
    </lineage>
</organism>
<protein>
    <submittedName>
        <fullName evidence="13">RIP metalloprotease RseP</fullName>
    </submittedName>
</protein>
<sequence>MAYLVGVLVLVVGVLVSIALHEVGHMVPAKKFGVRVSQYMVGFGPTLWSRTRGETEYGIKAIPLGGYVRLVGMYPPGDPRRAAKTGRIAELIQSARDASTEEIYPGEEDRAFYNLSAPKKLVVMLGGPFVNLAIAVVLFTCVVVGFGTMGPTTTLATVSQCVLAADAPADATCSAGDTLAPAAAAGLLPGDTIVEFDGKSVGSWDELASLIATTGGEPATVVVERGGQRVETTVTPVVADRPVTDDAGQVVYDTAGKIVTEPMGFLGIGPTQDLVRQSATVVPGMIGEQLQQTAKVIVTLPQRLVDVAQAAFGSEERDATSVVGVVGIGRFAGEIASAHVDGYDLSMRVANLVMIVAGLNIALFAFNLIPLLPLDGGHVVGALYEGGRRQVARWRGRPRPLPADTARMMPLAYGVFVLLAGMGALLIYADIVKPIQIM</sequence>
<keyword evidence="9 13" id="KW-0482">Metalloprotease</keyword>
<dbReference type="SUPFAM" id="SSF50156">
    <property type="entry name" value="PDZ domain-like"/>
    <property type="match status" value="1"/>
</dbReference>
<comment type="similarity">
    <text evidence="3">Belongs to the peptidase M50B family.</text>
</comment>
<dbReference type="InterPro" id="IPR008915">
    <property type="entry name" value="Peptidase_M50"/>
</dbReference>
<dbReference type="OrthoDB" id="9782003at2"/>
<dbReference type="InterPro" id="IPR041489">
    <property type="entry name" value="PDZ_6"/>
</dbReference>
<evidence type="ECO:0000256" key="11">
    <source>
        <dbReference type="SAM" id="Phobius"/>
    </source>
</evidence>
<comment type="subcellular location">
    <subcellularLocation>
        <location evidence="2">Membrane</location>
        <topology evidence="2">Multi-pass membrane protein</topology>
    </subcellularLocation>
</comment>
<dbReference type="Pfam" id="PF02163">
    <property type="entry name" value="Peptidase_M50"/>
    <property type="match status" value="1"/>
</dbReference>
<evidence type="ECO:0000259" key="12">
    <source>
        <dbReference type="SMART" id="SM00228"/>
    </source>
</evidence>
<keyword evidence="14" id="KW-1185">Reference proteome</keyword>
<dbReference type="SMART" id="SM00228">
    <property type="entry name" value="PDZ"/>
    <property type="match status" value="1"/>
</dbReference>
<keyword evidence="7" id="KW-0862">Zinc</keyword>
<feature type="domain" description="PDZ" evidence="12">
    <location>
        <begin position="142"/>
        <end position="227"/>
    </location>
</feature>
<keyword evidence="6" id="KW-0378">Hydrolase</keyword>
<dbReference type="RefSeq" id="WP_093183082.1">
    <property type="nucleotide sequence ID" value="NZ_FMYH01000003.1"/>
</dbReference>
<dbReference type="InterPro" id="IPR001478">
    <property type="entry name" value="PDZ"/>
</dbReference>
<evidence type="ECO:0000256" key="2">
    <source>
        <dbReference type="ARBA" id="ARBA00004141"/>
    </source>
</evidence>
<proteinExistence type="inferred from homology"/>
<keyword evidence="8 11" id="KW-1133">Transmembrane helix</keyword>
<comment type="cofactor">
    <cofactor evidence="1">
        <name>Zn(2+)</name>
        <dbReference type="ChEBI" id="CHEBI:29105"/>
    </cofactor>
</comment>
<evidence type="ECO:0000256" key="10">
    <source>
        <dbReference type="ARBA" id="ARBA00023136"/>
    </source>
</evidence>
<evidence type="ECO:0000256" key="6">
    <source>
        <dbReference type="ARBA" id="ARBA00022801"/>
    </source>
</evidence>
<keyword evidence="5 11" id="KW-0812">Transmembrane</keyword>
<dbReference type="GO" id="GO:0016020">
    <property type="term" value="C:membrane"/>
    <property type="evidence" value="ECO:0007669"/>
    <property type="project" value="UniProtKB-SubCell"/>
</dbReference>
<dbReference type="AlphaFoldDB" id="A0A1G6NLU5"/>
<dbReference type="GO" id="GO:0006508">
    <property type="term" value="P:proteolysis"/>
    <property type="evidence" value="ECO:0007669"/>
    <property type="project" value="UniProtKB-KW"/>
</dbReference>
<dbReference type="CDD" id="cd06163">
    <property type="entry name" value="S2P-M50_PDZ_RseP-like"/>
    <property type="match status" value="1"/>
</dbReference>
<feature type="transmembrane region" description="Helical" evidence="11">
    <location>
        <begin position="349"/>
        <end position="369"/>
    </location>
</feature>
<dbReference type="GO" id="GO:0004222">
    <property type="term" value="F:metalloendopeptidase activity"/>
    <property type="evidence" value="ECO:0007669"/>
    <property type="project" value="InterPro"/>
</dbReference>
<evidence type="ECO:0000256" key="7">
    <source>
        <dbReference type="ARBA" id="ARBA00022833"/>
    </source>
</evidence>